<dbReference type="GO" id="GO:0006313">
    <property type="term" value="P:DNA transposition"/>
    <property type="evidence" value="ECO:0007669"/>
    <property type="project" value="InterPro"/>
</dbReference>
<evidence type="ECO:0000313" key="3">
    <source>
        <dbReference type="Proteomes" id="UP000253941"/>
    </source>
</evidence>
<dbReference type="InterPro" id="IPR002514">
    <property type="entry name" value="Transposase_8"/>
</dbReference>
<dbReference type="GO" id="GO:0004803">
    <property type="term" value="F:transposase activity"/>
    <property type="evidence" value="ECO:0007669"/>
    <property type="project" value="InterPro"/>
</dbReference>
<protein>
    <submittedName>
        <fullName evidence="2">Transposase</fullName>
    </submittedName>
</protein>
<dbReference type="InterPro" id="IPR010921">
    <property type="entry name" value="Trp_repressor/repl_initiator"/>
</dbReference>
<dbReference type="PANTHER" id="PTHR37936:SF3">
    <property type="entry name" value="TRANSPOSASE INSC FOR INSERTION ELEMENT IS2A-RELATED"/>
    <property type="match status" value="1"/>
</dbReference>
<dbReference type="GO" id="GO:0043565">
    <property type="term" value="F:sequence-specific DNA binding"/>
    <property type="evidence" value="ECO:0007669"/>
    <property type="project" value="InterPro"/>
</dbReference>
<evidence type="ECO:0000313" key="2">
    <source>
        <dbReference type="EMBL" id="RDD60106.1"/>
    </source>
</evidence>
<name>A0A369TAY7_9PROT</name>
<comment type="caution">
    <text evidence="2">The sequence shown here is derived from an EMBL/GenBank/DDBJ whole genome shotgun (WGS) entry which is preliminary data.</text>
</comment>
<gene>
    <name evidence="2" type="ORF">DRB17_19835</name>
</gene>
<sequence>MRQEILTGVERRRRWSDEQKLAIVGEVGVNGARVADIARRHDLNRSQIYQWRRELARRGLIEVERSVFLPVTAEPLVANETPVGGAHPVTVGLAKGRTLSVTTAVPPAVLQRLVRAVEGA</sequence>
<reference evidence="2 3" key="1">
    <citation type="submission" date="2018-07" db="EMBL/GenBank/DDBJ databases">
        <title>Venubactetium sediminum gen. nov., sp. nov., isolated from a marine solar saltern.</title>
        <authorList>
            <person name="Wang S."/>
        </authorList>
    </citation>
    <scope>NUCLEOTIDE SEQUENCE [LARGE SCALE GENOMIC DNA]</scope>
    <source>
        <strain evidence="2 3">WD2A32</strain>
    </source>
</reference>
<keyword evidence="3" id="KW-1185">Reference proteome</keyword>
<dbReference type="Proteomes" id="UP000253941">
    <property type="component" value="Unassembled WGS sequence"/>
</dbReference>
<comment type="similarity">
    <text evidence="1">Belongs to the transposase 8 family.</text>
</comment>
<accession>A0A369TAY7</accession>
<proteinExistence type="inferred from homology"/>
<evidence type="ECO:0000256" key="1">
    <source>
        <dbReference type="ARBA" id="ARBA00009964"/>
    </source>
</evidence>
<dbReference type="Gene3D" id="1.10.10.10">
    <property type="entry name" value="Winged helix-like DNA-binding domain superfamily/Winged helix DNA-binding domain"/>
    <property type="match status" value="1"/>
</dbReference>
<dbReference type="EMBL" id="QPMH01000061">
    <property type="protein sequence ID" value="RDD60106.1"/>
    <property type="molecule type" value="Genomic_DNA"/>
</dbReference>
<dbReference type="PANTHER" id="PTHR37936">
    <property type="entry name" value="TRANSPOSASE INSC FOR INSERTION ELEMENT IS2A-RELATED"/>
    <property type="match status" value="1"/>
</dbReference>
<dbReference type="AlphaFoldDB" id="A0A369TAY7"/>
<dbReference type="NCBIfam" id="NF047595">
    <property type="entry name" value="IS66_ISRel24_TnpA"/>
    <property type="match status" value="1"/>
</dbReference>
<dbReference type="InterPro" id="IPR036388">
    <property type="entry name" value="WH-like_DNA-bd_sf"/>
</dbReference>
<dbReference type="Pfam" id="PF01527">
    <property type="entry name" value="HTH_Tnp_1"/>
    <property type="match status" value="1"/>
</dbReference>
<organism evidence="2 3">
    <name type="scientific">Ferruginivarius sediminum</name>
    <dbReference type="NCBI Taxonomy" id="2661937"/>
    <lineage>
        <taxon>Bacteria</taxon>
        <taxon>Pseudomonadati</taxon>
        <taxon>Pseudomonadota</taxon>
        <taxon>Alphaproteobacteria</taxon>
        <taxon>Rhodospirillales</taxon>
        <taxon>Rhodospirillaceae</taxon>
        <taxon>Ferruginivarius</taxon>
    </lineage>
</organism>
<dbReference type="RefSeq" id="WP_114583951.1">
    <property type="nucleotide sequence ID" value="NZ_QPMH01000061.1"/>
</dbReference>
<dbReference type="SUPFAM" id="SSF48295">
    <property type="entry name" value="TrpR-like"/>
    <property type="match status" value="1"/>
</dbReference>